<proteinExistence type="predicted"/>
<dbReference type="EMBL" id="AP023367">
    <property type="protein sequence ID" value="BCJ93732.1"/>
    <property type="molecule type" value="Genomic_DNA"/>
</dbReference>
<dbReference type="PROSITE" id="PS01305">
    <property type="entry name" value="MOAA_NIFB_PQQE"/>
    <property type="match status" value="1"/>
</dbReference>
<dbReference type="SFLD" id="SFLDS00029">
    <property type="entry name" value="Radical_SAM"/>
    <property type="match status" value="1"/>
</dbReference>
<dbReference type="GO" id="GO:0016491">
    <property type="term" value="F:oxidoreductase activity"/>
    <property type="evidence" value="ECO:0007669"/>
    <property type="project" value="UniProtKB-KW"/>
</dbReference>
<evidence type="ECO:0000256" key="3">
    <source>
        <dbReference type="ARBA" id="ARBA00022691"/>
    </source>
</evidence>
<dbReference type="InterPro" id="IPR034391">
    <property type="entry name" value="AdoMet-like_SPASM_containing"/>
</dbReference>
<keyword evidence="4" id="KW-0479">Metal-binding</keyword>
<keyword evidence="7" id="KW-0411">Iron-sulfur</keyword>
<dbReference type="PROSITE" id="PS51918">
    <property type="entry name" value="RADICAL_SAM"/>
    <property type="match status" value="1"/>
</dbReference>
<dbReference type="InterPro" id="IPR023885">
    <property type="entry name" value="4Fe4S-binding_SPASM_dom"/>
</dbReference>
<evidence type="ECO:0000256" key="6">
    <source>
        <dbReference type="ARBA" id="ARBA00023004"/>
    </source>
</evidence>
<protein>
    <submittedName>
        <fullName evidence="8">Uncharacterized protein</fullName>
    </submittedName>
</protein>
<dbReference type="AlphaFoldDB" id="A0A6S6R2L7"/>
<organism evidence="8 9">
    <name type="scientific">Anaerocolumna cellulosilytica</name>
    <dbReference type="NCBI Taxonomy" id="433286"/>
    <lineage>
        <taxon>Bacteria</taxon>
        <taxon>Bacillati</taxon>
        <taxon>Bacillota</taxon>
        <taxon>Clostridia</taxon>
        <taxon>Lachnospirales</taxon>
        <taxon>Lachnospiraceae</taxon>
        <taxon>Anaerocolumna</taxon>
    </lineage>
</organism>
<dbReference type="InterPro" id="IPR007197">
    <property type="entry name" value="rSAM"/>
</dbReference>
<dbReference type="InterPro" id="IPR050377">
    <property type="entry name" value="Radical_SAM_PqqE_MftC-like"/>
</dbReference>
<name>A0A6S6R2L7_9FIRM</name>
<dbReference type="GO" id="GO:0051539">
    <property type="term" value="F:4 iron, 4 sulfur cluster binding"/>
    <property type="evidence" value="ECO:0007669"/>
    <property type="project" value="UniProtKB-KW"/>
</dbReference>
<dbReference type="KEGG" id="acel:acsn021_13010"/>
<keyword evidence="3" id="KW-0949">S-adenosyl-L-methionine</keyword>
<dbReference type="CDD" id="cd21109">
    <property type="entry name" value="SPASM"/>
    <property type="match status" value="1"/>
</dbReference>
<dbReference type="CDD" id="cd01335">
    <property type="entry name" value="Radical_SAM"/>
    <property type="match status" value="1"/>
</dbReference>
<evidence type="ECO:0000256" key="5">
    <source>
        <dbReference type="ARBA" id="ARBA00023002"/>
    </source>
</evidence>
<dbReference type="SFLD" id="SFLDG01387">
    <property type="entry name" value="BtrN-like_SPASM_domain_contain"/>
    <property type="match status" value="1"/>
</dbReference>
<dbReference type="InterPro" id="IPR058240">
    <property type="entry name" value="rSAM_sf"/>
</dbReference>
<dbReference type="Proteomes" id="UP000515561">
    <property type="component" value="Chromosome"/>
</dbReference>
<reference evidence="8 9" key="1">
    <citation type="journal article" date="2016" name="Int. J. Syst. Evol. Microbiol.">
        <title>Descriptions of Anaerotaenia torta gen. nov., sp. nov. and Anaerocolumna cellulosilytica gen. nov., sp. nov. isolated from a methanogenic reactor of cattle waste.</title>
        <authorList>
            <person name="Uek A."/>
            <person name="Ohtaki Y."/>
            <person name="Kaku N."/>
            <person name="Ueki K."/>
        </authorList>
    </citation>
    <scope>NUCLEOTIDE SEQUENCE [LARGE SCALE GENOMIC DNA]</scope>
    <source>
        <strain evidence="8 9">SN021</strain>
    </source>
</reference>
<evidence type="ECO:0000313" key="9">
    <source>
        <dbReference type="Proteomes" id="UP000515561"/>
    </source>
</evidence>
<dbReference type="InterPro" id="IPR000385">
    <property type="entry name" value="MoaA_NifB_PqqE_Fe-S-bd_CS"/>
</dbReference>
<keyword evidence="9" id="KW-1185">Reference proteome</keyword>
<dbReference type="NCBIfam" id="TIGR04085">
    <property type="entry name" value="rSAM_more_4Fe4S"/>
    <property type="match status" value="1"/>
</dbReference>
<dbReference type="Gene3D" id="3.20.20.70">
    <property type="entry name" value="Aldolase class I"/>
    <property type="match status" value="1"/>
</dbReference>
<dbReference type="Pfam" id="PF13186">
    <property type="entry name" value="SPASM"/>
    <property type="match status" value="1"/>
</dbReference>
<comment type="cofactor">
    <cofactor evidence="1">
        <name>[4Fe-4S] cluster</name>
        <dbReference type="ChEBI" id="CHEBI:49883"/>
    </cofactor>
</comment>
<evidence type="ECO:0000256" key="2">
    <source>
        <dbReference type="ARBA" id="ARBA00022485"/>
    </source>
</evidence>
<keyword evidence="2" id="KW-0004">4Fe-4S</keyword>
<dbReference type="InterPro" id="IPR013785">
    <property type="entry name" value="Aldolase_TIM"/>
</dbReference>
<dbReference type="PANTHER" id="PTHR11228">
    <property type="entry name" value="RADICAL SAM DOMAIN PROTEIN"/>
    <property type="match status" value="1"/>
</dbReference>
<keyword evidence="6" id="KW-0408">Iron</keyword>
<dbReference type="GO" id="GO:0046872">
    <property type="term" value="F:metal ion binding"/>
    <property type="evidence" value="ECO:0007669"/>
    <property type="project" value="UniProtKB-KW"/>
</dbReference>
<evidence type="ECO:0000256" key="7">
    <source>
        <dbReference type="ARBA" id="ARBA00023014"/>
    </source>
</evidence>
<dbReference type="SUPFAM" id="SSF102114">
    <property type="entry name" value="Radical SAM enzymes"/>
    <property type="match status" value="1"/>
</dbReference>
<dbReference type="SFLD" id="SFLDG01067">
    <property type="entry name" value="SPASM/twitch_domain_containing"/>
    <property type="match status" value="1"/>
</dbReference>
<keyword evidence="5" id="KW-0560">Oxidoreductase</keyword>
<dbReference type="Pfam" id="PF04055">
    <property type="entry name" value="Radical_SAM"/>
    <property type="match status" value="1"/>
</dbReference>
<evidence type="ECO:0000313" key="8">
    <source>
        <dbReference type="EMBL" id="BCJ93732.1"/>
    </source>
</evidence>
<evidence type="ECO:0000256" key="1">
    <source>
        <dbReference type="ARBA" id="ARBA00001966"/>
    </source>
</evidence>
<sequence length="352" mass="41723">MNFNYPKWLVFQVTQRCNLRCKMCYEWGESGSYFEKPELMDLDIQAAKKVIEELAQHNPYYELFGGEPLMYQHIEELLMTFKKYDCKVDIPTNGTLLKKYAKTMVDNQVRRIWVSIDGPEEFNDNQRGHGVYQKAVEGLNEIYRIREEQGSTYPLLGVTMVVTPYNYKTIYSFFTEEIDYTLLDNISVEFQLYITEARYNKCLTFMEEEFSQSSFLGASGLVRELADFKDIDIDELMGQVLKLRNFCEEKNINMIGYPKTMEKENLMHFYQGEWDEMKDKRNKCSFPWIYMEVSANGDVSPCHTFYEMKVGNIYEQGIMDIWKGERFQEFRKKLRNKVSPVCCACSRYYSDL</sequence>
<accession>A0A6S6R2L7</accession>
<dbReference type="RefSeq" id="WP_184092877.1">
    <property type="nucleotide sequence ID" value="NZ_AP023367.1"/>
</dbReference>
<gene>
    <name evidence="8" type="ORF">acsn021_13010</name>
</gene>
<evidence type="ECO:0000256" key="4">
    <source>
        <dbReference type="ARBA" id="ARBA00022723"/>
    </source>
</evidence>
<dbReference type="PANTHER" id="PTHR11228:SF7">
    <property type="entry name" value="PQQA PEPTIDE CYCLASE"/>
    <property type="match status" value="1"/>
</dbReference>